<keyword evidence="3" id="KW-1185">Reference proteome</keyword>
<sequence>MAAGATAQVRGQRGGMGLVAREGSAYKSKPVAHMGLFKLQICLPDCDCDRLAVAMGPLDVAPRLPVNAGPKFRSVIGLPSIVVVVVVVVVVVGAVGLNE</sequence>
<evidence type="ECO:0000313" key="3">
    <source>
        <dbReference type="Proteomes" id="UP001153269"/>
    </source>
</evidence>
<dbReference type="Proteomes" id="UP001153269">
    <property type="component" value="Unassembled WGS sequence"/>
</dbReference>
<organism evidence="2 3">
    <name type="scientific">Pleuronectes platessa</name>
    <name type="common">European plaice</name>
    <dbReference type="NCBI Taxonomy" id="8262"/>
    <lineage>
        <taxon>Eukaryota</taxon>
        <taxon>Metazoa</taxon>
        <taxon>Chordata</taxon>
        <taxon>Craniata</taxon>
        <taxon>Vertebrata</taxon>
        <taxon>Euteleostomi</taxon>
        <taxon>Actinopterygii</taxon>
        <taxon>Neopterygii</taxon>
        <taxon>Teleostei</taxon>
        <taxon>Neoteleostei</taxon>
        <taxon>Acanthomorphata</taxon>
        <taxon>Carangaria</taxon>
        <taxon>Pleuronectiformes</taxon>
        <taxon>Pleuronectoidei</taxon>
        <taxon>Pleuronectidae</taxon>
        <taxon>Pleuronectes</taxon>
    </lineage>
</organism>
<protein>
    <submittedName>
        <fullName evidence="2">Uncharacterized protein</fullName>
    </submittedName>
</protein>
<feature type="transmembrane region" description="Helical" evidence="1">
    <location>
        <begin position="75"/>
        <end position="97"/>
    </location>
</feature>
<evidence type="ECO:0000256" key="1">
    <source>
        <dbReference type="SAM" id="Phobius"/>
    </source>
</evidence>
<dbReference type="EMBL" id="CADEAL010002402">
    <property type="protein sequence ID" value="CAB1440143.1"/>
    <property type="molecule type" value="Genomic_DNA"/>
</dbReference>
<evidence type="ECO:0000313" key="2">
    <source>
        <dbReference type="EMBL" id="CAB1440143.1"/>
    </source>
</evidence>
<keyword evidence="1" id="KW-1133">Transmembrane helix</keyword>
<gene>
    <name evidence="2" type="ORF">PLEPLA_LOCUS27909</name>
</gene>
<keyword evidence="1" id="KW-0472">Membrane</keyword>
<reference evidence="2" key="1">
    <citation type="submission" date="2020-03" db="EMBL/GenBank/DDBJ databases">
        <authorList>
            <person name="Weist P."/>
        </authorList>
    </citation>
    <scope>NUCLEOTIDE SEQUENCE</scope>
</reference>
<comment type="caution">
    <text evidence="2">The sequence shown here is derived from an EMBL/GenBank/DDBJ whole genome shotgun (WGS) entry which is preliminary data.</text>
</comment>
<keyword evidence="1" id="KW-0812">Transmembrane</keyword>
<proteinExistence type="predicted"/>
<dbReference type="AlphaFoldDB" id="A0A9N7YW96"/>
<name>A0A9N7YW96_PLEPL</name>
<accession>A0A9N7YW96</accession>